<keyword evidence="1" id="KW-0732">Signal</keyword>
<evidence type="ECO:0000256" key="1">
    <source>
        <dbReference type="SAM" id="SignalP"/>
    </source>
</evidence>
<protein>
    <submittedName>
        <fullName evidence="2">Uncharacterized protein</fullName>
    </submittedName>
</protein>
<dbReference type="RefSeq" id="WP_173087208.1">
    <property type="nucleotide sequence ID" value="NZ_BLTE01000031.1"/>
</dbReference>
<reference evidence="2 3" key="1">
    <citation type="submission" date="2020-04" db="EMBL/GenBank/DDBJ databases">
        <authorList>
            <consortium name="Desulfovibrio sp. FSS-1 genome sequencing consortium"/>
            <person name="Shimoshige H."/>
            <person name="Kobayashi H."/>
            <person name="Maekawa T."/>
        </authorList>
    </citation>
    <scope>NUCLEOTIDE SEQUENCE [LARGE SCALE GENOMIC DNA]</scope>
    <source>
        <strain evidence="2 3">SIID29052-01</strain>
    </source>
</reference>
<dbReference type="Proteomes" id="UP000494245">
    <property type="component" value="Unassembled WGS sequence"/>
</dbReference>
<keyword evidence="3" id="KW-1185">Reference proteome</keyword>
<reference evidence="2 3" key="2">
    <citation type="submission" date="2020-05" db="EMBL/GenBank/DDBJ databases">
        <title>Draft genome sequence of Desulfovibrio sp. strainFSS-1.</title>
        <authorList>
            <person name="Shimoshige H."/>
            <person name="Kobayashi H."/>
            <person name="Maekawa T."/>
        </authorList>
    </citation>
    <scope>NUCLEOTIDE SEQUENCE [LARGE SCALE GENOMIC DNA]</scope>
    <source>
        <strain evidence="2 3">SIID29052-01</strain>
    </source>
</reference>
<feature type="signal peptide" evidence="1">
    <location>
        <begin position="1"/>
        <end position="29"/>
    </location>
</feature>
<evidence type="ECO:0000313" key="3">
    <source>
        <dbReference type="Proteomes" id="UP000494245"/>
    </source>
</evidence>
<organism evidence="2 3">
    <name type="scientific">Fundidesulfovibrio magnetotacticus</name>
    <dbReference type="NCBI Taxonomy" id="2730080"/>
    <lineage>
        <taxon>Bacteria</taxon>
        <taxon>Pseudomonadati</taxon>
        <taxon>Thermodesulfobacteriota</taxon>
        <taxon>Desulfovibrionia</taxon>
        <taxon>Desulfovibrionales</taxon>
        <taxon>Desulfovibrionaceae</taxon>
        <taxon>Fundidesulfovibrio</taxon>
    </lineage>
</organism>
<evidence type="ECO:0000313" key="2">
    <source>
        <dbReference type="EMBL" id="GFK96070.1"/>
    </source>
</evidence>
<dbReference type="EMBL" id="BLTE01000031">
    <property type="protein sequence ID" value="GFK96070.1"/>
    <property type="molecule type" value="Genomic_DNA"/>
</dbReference>
<dbReference type="AlphaFoldDB" id="A0A6V8LZ48"/>
<proteinExistence type="predicted"/>
<name>A0A6V8LZ48_9BACT</name>
<sequence>MLRVTETSEMLARCLRPFAAALAVLTVLAAPCRAGGAPDDLQRLIGELEQAQQRFFLAFPEKSRRTILARLAEVKPGAGWLDWNESDLPSFRQNDAVLELLRAAVVLGFAGRDDPTARLVFASIAGRLRDTEDSDSLWIDAARRGVGSVAKTPEAQDMFRNFEDQSQTLRQLLTQARHILAVRANDGGPPPGGPPLLAERWPAYERLIREVATLTAQALRMETTYGPRISRNWPARLRTVHAWATWRGDILGMALAARLTPASPNQALVFVESFTEEAGWALETVLHDTCWDDYGHKPFPPAEQWIAKRLQRMIDRYHGALDKQNHALNSAAFHWLHDR</sequence>
<accession>A0A6V8LZ48</accession>
<gene>
    <name evidence="2" type="ORF">NNJEOMEG_03944</name>
</gene>
<comment type="caution">
    <text evidence="2">The sequence shown here is derived from an EMBL/GenBank/DDBJ whole genome shotgun (WGS) entry which is preliminary data.</text>
</comment>
<feature type="chain" id="PRO_5028891249" evidence="1">
    <location>
        <begin position="30"/>
        <end position="339"/>
    </location>
</feature>